<dbReference type="InterPro" id="IPR036397">
    <property type="entry name" value="RNaseH_sf"/>
</dbReference>
<proteinExistence type="predicted"/>
<dbReference type="AlphaFoldDB" id="A0A1C7IAS6"/>
<dbReference type="EMBL" id="CP015405">
    <property type="protein sequence ID" value="ANU75342.2"/>
    <property type="molecule type" value="Genomic_DNA"/>
</dbReference>
<dbReference type="PANTHER" id="PTHR38462:SF1">
    <property type="entry name" value="YPRB RIBONUCLEASE H-LIKE DOMAIN-CONTAINING PROTEIN"/>
    <property type="match status" value="1"/>
</dbReference>
<dbReference type="InterPro" id="IPR038720">
    <property type="entry name" value="YprB_RNase_H-like_dom"/>
</dbReference>
<accession>A0A1C7IAS6</accession>
<keyword evidence="3" id="KW-1185">Reference proteome</keyword>
<dbReference type="KEGG" id="byl:A4V09_05920"/>
<dbReference type="InterPro" id="IPR012337">
    <property type="entry name" value="RNaseH-like_sf"/>
</dbReference>
<dbReference type="STRING" id="1796616.A4V09_05920"/>
<name>A0A1C7IAS6_9FIRM</name>
<dbReference type="Proteomes" id="UP000092574">
    <property type="component" value="Chromosome"/>
</dbReference>
<dbReference type="Gene3D" id="3.30.420.10">
    <property type="entry name" value="Ribonuclease H-like superfamily/Ribonuclease H"/>
    <property type="match status" value="1"/>
</dbReference>
<protein>
    <recommendedName>
        <fullName evidence="1">YprB ribonuclease H-like domain-containing protein</fullName>
    </recommendedName>
</protein>
<organism evidence="2 3">
    <name type="scientific">Blautia pseudococcoides</name>
    <dbReference type="NCBI Taxonomy" id="1796616"/>
    <lineage>
        <taxon>Bacteria</taxon>
        <taxon>Bacillati</taxon>
        <taxon>Bacillota</taxon>
        <taxon>Clostridia</taxon>
        <taxon>Lachnospirales</taxon>
        <taxon>Lachnospiraceae</taxon>
        <taxon>Blautia</taxon>
    </lineage>
</organism>
<evidence type="ECO:0000259" key="1">
    <source>
        <dbReference type="Pfam" id="PF13482"/>
    </source>
</evidence>
<dbReference type="OrthoDB" id="9790530at2"/>
<reference evidence="2" key="1">
    <citation type="submission" date="2017-04" db="EMBL/GenBank/DDBJ databases">
        <title>Complete Genome Sequences of Twelve Strains of a Stable Defined Moderately Diverse Mouse Microbiota 2 (sDMDMm2).</title>
        <authorList>
            <person name="Uchimura Y."/>
            <person name="Wyss M."/>
            <person name="Brugiroux S."/>
            <person name="Limenitakis J.P."/>
            <person name="Stecher B."/>
            <person name="McCoy K.D."/>
            <person name="Macpherson A.J."/>
        </authorList>
    </citation>
    <scope>NUCLEOTIDE SEQUENCE</scope>
    <source>
        <strain evidence="2">YL58</strain>
    </source>
</reference>
<dbReference type="Pfam" id="PF13482">
    <property type="entry name" value="RNase_H_2"/>
    <property type="match status" value="1"/>
</dbReference>
<dbReference type="SUPFAM" id="SSF53098">
    <property type="entry name" value="Ribonuclease H-like"/>
    <property type="match status" value="1"/>
</dbReference>
<gene>
    <name evidence="2" type="ORF">A4V09_05920</name>
</gene>
<feature type="domain" description="YprB ribonuclease H-like" evidence="1">
    <location>
        <begin position="77"/>
        <end position="243"/>
    </location>
</feature>
<sequence>MSIPGQRMPHLVFVTSLYNITLFSKNCYNDLSIFRIIFDTIRKVIVKMLTNKIFNYQFMPEYAKHFLPADTGEDDLLFFDIETTGLSHHNSRVYLIGAALCTDGKWEMVQFLAEKENEEEEISVLKAFQALCAGKSCFLHFNGSTFDIPYLQHKYRGYGLTAPFTDAVSVDLYRALQPFRSLLGTENFRQKSLEPLSGYKRKDTMNGKELIKVYRTYAKTGREPLLDLLFLHNHDDVEGMGRLLAFGALLVLFRGDFQVPSVREVTDRTMDGSLQKEILFTLKLPLSFPVPLSFSLPCAYVTVEKDCGKMKMPLLEGTLKYYYPDYKNYYYLPLEDEAVHKSVGVYVDPACREKAKASNCCKRVSGYFLRAFGTPGLPVLKPAYASEDSYIQWTDSFLKSQEMQKSYLHEYLKNQARV</sequence>
<evidence type="ECO:0000313" key="2">
    <source>
        <dbReference type="EMBL" id="ANU75342.2"/>
    </source>
</evidence>
<evidence type="ECO:0000313" key="3">
    <source>
        <dbReference type="Proteomes" id="UP000092574"/>
    </source>
</evidence>
<dbReference type="PANTHER" id="PTHR38462">
    <property type="entry name" value="EXONUCLEASE-LIKE PROTEIN"/>
    <property type="match status" value="1"/>
</dbReference>
<dbReference type="GO" id="GO:0003676">
    <property type="term" value="F:nucleic acid binding"/>
    <property type="evidence" value="ECO:0007669"/>
    <property type="project" value="InterPro"/>
</dbReference>